<name>A0A7W5F8Y2_9ACTN</name>
<evidence type="ECO:0000313" key="2">
    <source>
        <dbReference type="Proteomes" id="UP000577707"/>
    </source>
</evidence>
<proteinExistence type="predicted"/>
<dbReference type="Proteomes" id="UP000577707">
    <property type="component" value="Unassembled WGS sequence"/>
</dbReference>
<dbReference type="AlphaFoldDB" id="A0A7W5F8Y2"/>
<gene>
    <name evidence="1" type="ORF">FHS12_002703</name>
</gene>
<protein>
    <submittedName>
        <fullName evidence="1">Uncharacterized protein</fullName>
    </submittedName>
</protein>
<evidence type="ECO:0000313" key="1">
    <source>
        <dbReference type="EMBL" id="MBB3089754.1"/>
    </source>
</evidence>
<accession>A0A7W5F8Y2</accession>
<comment type="caution">
    <text evidence="1">The sequence shown here is derived from an EMBL/GenBank/DDBJ whole genome shotgun (WGS) entry which is preliminary data.</text>
</comment>
<dbReference type="EMBL" id="JACHXG010000005">
    <property type="protein sequence ID" value="MBB3089754.1"/>
    <property type="molecule type" value="Genomic_DNA"/>
</dbReference>
<organism evidence="1 2">
    <name type="scientific">Nocardioides albus</name>
    <dbReference type="NCBI Taxonomy" id="1841"/>
    <lineage>
        <taxon>Bacteria</taxon>
        <taxon>Bacillati</taxon>
        <taxon>Actinomycetota</taxon>
        <taxon>Actinomycetes</taxon>
        <taxon>Propionibacteriales</taxon>
        <taxon>Nocardioidaceae</taxon>
        <taxon>Nocardioides</taxon>
    </lineage>
</organism>
<sequence length="219" mass="22830">MTESSTIEAPDVRFDATRVAIEDDATPLVRLIGRTLTRASGQGLPAGDLTAGLVGTVAIRSHDTPQAATVTFGAGVVEVTSGVFVEPDATLVVDLHARFALTEEPAGDADLAARGQRALRPPLPHWRDAAVRFWEITRDIAGIPDVLIVEAAGPDGPEPGRFGEGTTTYLVAGPADLLAGVFTGADDFLASLDAGVQVQGTLSQLSVMTAASWKVRFDV</sequence>
<dbReference type="RefSeq" id="WP_183545810.1">
    <property type="nucleotide sequence ID" value="NZ_BMQT01000009.1"/>
</dbReference>
<keyword evidence="2" id="KW-1185">Reference proteome</keyword>
<reference evidence="1 2" key="1">
    <citation type="submission" date="2020-08" db="EMBL/GenBank/DDBJ databases">
        <title>Genomic Encyclopedia of Type Strains, Phase III (KMG-III): the genomes of soil and plant-associated and newly described type strains.</title>
        <authorList>
            <person name="Whitman W."/>
        </authorList>
    </citation>
    <scope>NUCLEOTIDE SEQUENCE [LARGE SCALE GENOMIC DNA]</scope>
    <source>
        <strain evidence="1 2">CECT 3302</strain>
    </source>
</reference>